<name>A0A2M8P2Q2_9CHLR</name>
<dbReference type="SUPFAM" id="SSF109604">
    <property type="entry name" value="HD-domain/PDEase-like"/>
    <property type="match status" value="1"/>
</dbReference>
<gene>
    <name evidence="2" type="ORF">CUN51_02415</name>
</gene>
<feature type="domain" description="HD/PDEase" evidence="1">
    <location>
        <begin position="77"/>
        <end position="190"/>
    </location>
</feature>
<dbReference type="CDD" id="cd00077">
    <property type="entry name" value="HDc"/>
    <property type="match status" value="1"/>
</dbReference>
<protein>
    <recommendedName>
        <fullName evidence="1">HD/PDEase domain-containing protein</fullName>
    </recommendedName>
</protein>
<proteinExistence type="predicted"/>
<dbReference type="Proteomes" id="UP000228921">
    <property type="component" value="Unassembled WGS sequence"/>
</dbReference>
<comment type="caution">
    <text evidence="2">The sequence shown here is derived from an EMBL/GenBank/DDBJ whole genome shotgun (WGS) entry which is preliminary data.</text>
</comment>
<sequence>MAHHTEYNHLIALICAAEDAPLFSPEAWQAYLGAETETMRTFCAQLRREWQPVYIPSALCQTVMGQAQAHLAGIGLPWRNLWAHMLRVTGNTLMLAESAEITAEEAFLLGILHDVGKLDEVQYGAAHEQVGALIAEQWLSRYESELSAQIIERLIAAIAKRGAQADPFVKVLHDADKLDKIGATGILRRLSSYLGKQNPAVALRIVMDDVARFPQLHYPDSMKLAKLKRDFTAVFLARAMAPVR</sequence>
<accession>A0A2M8P2Q2</accession>
<dbReference type="SMART" id="SM00471">
    <property type="entry name" value="HDc"/>
    <property type="match status" value="1"/>
</dbReference>
<dbReference type="EMBL" id="PGTK01000002">
    <property type="protein sequence ID" value="PJF31816.1"/>
    <property type="molecule type" value="Genomic_DNA"/>
</dbReference>
<dbReference type="Gene3D" id="1.10.3210.10">
    <property type="entry name" value="Hypothetical protein af1432"/>
    <property type="match status" value="1"/>
</dbReference>
<dbReference type="InterPro" id="IPR006674">
    <property type="entry name" value="HD_domain"/>
</dbReference>
<dbReference type="InterPro" id="IPR003607">
    <property type="entry name" value="HD/PDEase_dom"/>
</dbReference>
<organism evidence="2 3">
    <name type="scientific">Candidatus Thermofonsia Clade 1 bacterium</name>
    <dbReference type="NCBI Taxonomy" id="2364210"/>
    <lineage>
        <taxon>Bacteria</taxon>
        <taxon>Bacillati</taxon>
        <taxon>Chloroflexota</taxon>
        <taxon>Candidatus Thermofontia</taxon>
        <taxon>Candidatus Thermofonsia Clade 1</taxon>
    </lineage>
</organism>
<dbReference type="AlphaFoldDB" id="A0A2M8P2Q2"/>
<evidence type="ECO:0000259" key="1">
    <source>
        <dbReference type="SMART" id="SM00471"/>
    </source>
</evidence>
<evidence type="ECO:0000313" key="2">
    <source>
        <dbReference type="EMBL" id="PJF31816.1"/>
    </source>
</evidence>
<evidence type="ECO:0000313" key="3">
    <source>
        <dbReference type="Proteomes" id="UP000228921"/>
    </source>
</evidence>
<reference evidence="2 3" key="1">
    <citation type="submission" date="2017-11" db="EMBL/GenBank/DDBJ databases">
        <title>Evolution of Phototrophy in the Chloroflexi Phylum Driven by Horizontal Gene Transfer.</title>
        <authorList>
            <person name="Ward L.M."/>
            <person name="Hemp J."/>
            <person name="Shih P.M."/>
            <person name="Mcglynn S.E."/>
            <person name="Fischer W."/>
        </authorList>
    </citation>
    <scope>NUCLEOTIDE SEQUENCE [LARGE SCALE GENOMIC DNA]</scope>
    <source>
        <strain evidence="2">CP2_2F</strain>
    </source>
</reference>
<dbReference type="Pfam" id="PF01966">
    <property type="entry name" value="HD"/>
    <property type="match status" value="1"/>
</dbReference>